<evidence type="ECO:0000313" key="2">
    <source>
        <dbReference type="Proteomes" id="UP000179920"/>
    </source>
</evidence>
<proteinExistence type="predicted"/>
<organism evidence="1 2">
    <name type="scientific">Ustilago bromivora</name>
    <dbReference type="NCBI Taxonomy" id="307758"/>
    <lineage>
        <taxon>Eukaryota</taxon>
        <taxon>Fungi</taxon>
        <taxon>Dikarya</taxon>
        <taxon>Basidiomycota</taxon>
        <taxon>Ustilaginomycotina</taxon>
        <taxon>Ustilaginomycetes</taxon>
        <taxon>Ustilaginales</taxon>
        <taxon>Ustilaginaceae</taxon>
        <taxon>Ustilago</taxon>
    </lineage>
</organism>
<reference evidence="2" key="1">
    <citation type="submission" date="2016-04" db="EMBL/GenBank/DDBJ databases">
        <authorList>
            <person name="Guldener U."/>
            <person name="Guldener U."/>
        </authorList>
    </citation>
    <scope>NUCLEOTIDE SEQUENCE [LARGE SCALE GENOMIC DNA]</scope>
    <source>
        <strain evidence="2">UB2112</strain>
    </source>
</reference>
<protein>
    <submittedName>
        <fullName evidence="1">Uncharacterized protein</fullName>
    </submittedName>
</protein>
<name>A0A1K0GAJ6_9BASI</name>
<dbReference type="AlphaFoldDB" id="A0A1K0GAJ6"/>
<dbReference type="EMBL" id="LT558131">
    <property type="protein sequence ID" value="SAM84933.1"/>
    <property type="molecule type" value="Genomic_DNA"/>
</dbReference>
<gene>
    <name evidence="1" type="ORF">UBRO_20862</name>
</gene>
<evidence type="ECO:0000313" key="1">
    <source>
        <dbReference type="EMBL" id="SAM84933.1"/>
    </source>
</evidence>
<accession>A0A1K0GAJ6</accession>
<sequence>MLPQAFSHHLHGWRRQTPTVKECMLTSDKCGAPLKSCSKEADPTFDSLTALVGKARDMVCARQAALHPRLPCCICYSVPLAPCPPPAEVSRCLATHLKSLCLADQQHTRLSLACACSCDRPSSQPKCC</sequence>
<dbReference type="Proteomes" id="UP000179920">
    <property type="component" value="Chromosome XV"/>
</dbReference>